<gene>
    <name evidence="2" type="ORF">BN1044_02696</name>
</gene>
<dbReference type="Proteomes" id="UP000094844">
    <property type="component" value="Unassembled WGS sequence"/>
</dbReference>
<evidence type="ECO:0000313" key="3">
    <source>
        <dbReference type="Proteomes" id="UP000094844"/>
    </source>
</evidence>
<dbReference type="RefSeq" id="WP_072309149.1">
    <property type="nucleotide sequence ID" value="NZ_FMIQ01000054.1"/>
</dbReference>
<evidence type="ECO:0000259" key="1">
    <source>
        <dbReference type="Pfam" id="PF24316"/>
    </source>
</evidence>
<feature type="domain" description="Tli3-like" evidence="1">
    <location>
        <begin position="26"/>
        <end position="130"/>
    </location>
</feature>
<proteinExistence type="predicted"/>
<reference evidence="2 3" key="1">
    <citation type="submission" date="2016-09" db="EMBL/GenBank/DDBJ databases">
        <authorList>
            <person name="Capua I."/>
            <person name="De Benedictis P."/>
            <person name="Joannis T."/>
            <person name="Lombin L.H."/>
            <person name="Cattoli G."/>
        </authorList>
    </citation>
    <scope>NUCLEOTIDE SEQUENCE [LARGE SCALE GENOMIC DNA]</scope>
    <source>
        <strain evidence="2 3">GB001</strain>
    </source>
</reference>
<dbReference type="EMBL" id="FMIQ01000054">
    <property type="protein sequence ID" value="SCM53206.1"/>
    <property type="molecule type" value="Genomic_DNA"/>
</dbReference>
<name>A0A1C6Z250_HAFAL</name>
<accession>A0A1C6Z250</accession>
<dbReference type="InterPro" id="IPR057562">
    <property type="entry name" value="Tli3-like_dom"/>
</dbReference>
<protein>
    <recommendedName>
        <fullName evidence="1">Tli3-like domain-containing protein</fullName>
    </recommendedName>
</protein>
<sequence>MNTNIALIGVLLSTVLTVGCQAKKSEIPTQVIYRFDDHRYLELKGYYCEGALWYVDTQRGIKSEVMDKFYRAFGGKYVHPSERYIAITDWDISGFMVSKDYGQTWRNAHYASVPYGVEPDGTTSPKRENVVSFTVVNDQGFLLTKQGHLYLSSKPFDDPRVLPGGPGIDYTFTYDGKIGTGRIDPRSPGQKWGMSYIELSTLKGQTNEEKAEWQGLPTKVPEVKNYTGWDHMQCDPDLGLE</sequence>
<dbReference type="AlphaFoldDB" id="A0A1C6Z250"/>
<dbReference type="Pfam" id="PF24316">
    <property type="entry name" value="Tli3"/>
    <property type="match status" value="1"/>
</dbReference>
<organism evidence="2 3">
    <name type="scientific">Hafnia alvei</name>
    <dbReference type="NCBI Taxonomy" id="569"/>
    <lineage>
        <taxon>Bacteria</taxon>
        <taxon>Pseudomonadati</taxon>
        <taxon>Pseudomonadota</taxon>
        <taxon>Gammaproteobacteria</taxon>
        <taxon>Enterobacterales</taxon>
        <taxon>Hafniaceae</taxon>
        <taxon>Hafnia</taxon>
    </lineage>
</organism>
<dbReference type="OrthoDB" id="7065968at2"/>
<evidence type="ECO:0000313" key="2">
    <source>
        <dbReference type="EMBL" id="SCM53206.1"/>
    </source>
</evidence>